<reference evidence="2" key="1">
    <citation type="journal article" date="2022" name="bioRxiv">
        <title>Sequencing and chromosome-scale assembly of the giantPleurodeles waltlgenome.</title>
        <authorList>
            <person name="Brown T."/>
            <person name="Elewa A."/>
            <person name="Iarovenko S."/>
            <person name="Subramanian E."/>
            <person name="Araus A.J."/>
            <person name="Petzold A."/>
            <person name="Susuki M."/>
            <person name="Suzuki K.-i.T."/>
            <person name="Hayashi T."/>
            <person name="Toyoda A."/>
            <person name="Oliveira C."/>
            <person name="Osipova E."/>
            <person name="Leigh N.D."/>
            <person name="Simon A."/>
            <person name="Yun M.H."/>
        </authorList>
    </citation>
    <scope>NUCLEOTIDE SEQUENCE</scope>
    <source>
        <strain evidence="2">20211129_DDA</strain>
        <tissue evidence="2">Liver</tissue>
    </source>
</reference>
<feature type="compositionally biased region" description="Basic residues" evidence="1">
    <location>
        <begin position="1"/>
        <end position="12"/>
    </location>
</feature>
<feature type="region of interest" description="Disordered" evidence="1">
    <location>
        <begin position="1"/>
        <end position="80"/>
    </location>
</feature>
<name>A0AAV7PI73_PLEWA</name>
<keyword evidence="3" id="KW-1185">Reference proteome</keyword>
<gene>
    <name evidence="2" type="ORF">NDU88_004666</name>
</gene>
<evidence type="ECO:0000313" key="3">
    <source>
        <dbReference type="Proteomes" id="UP001066276"/>
    </source>
</evidence>
<dbReference type="EMBL" id="JANPWB010000011">
    <property type="protein sequence ID" value="KAJ1126258.1"/>
    <property type="molecule type" value="Genomic_DNA"/>
</dbReference>
<evidence type="ECO:0000313" key="2">
    <source>
        <dbReference type="EMBL" id="KAJ1126258.1"/>
    </source>
</evidence>
<dbReference type="Proteomes" id="UP001066276">
    <property type="component" value="Chromosome 7"/>
</dbReference>
<feature type="compositionally biased region" description="Polar residues" evidence="1">
    <location>
        <begin position="47"/>
        <end position="80"/>
    </location>
</feature>
<accession>A0AAV7PI73</accession>
<evidence type="ECO:0000256" key="1">
    <source>
        <dbReference type="SAM" id="MobiDB-lite"/>
    </source>
</evidence>
<sequence length="80" mass="8352">MNRASGGRKCRLQGRGAIYPPPTSRHQKNDLRVQHQPPPGPGPASKPNAQAAASPTTVPVQLTARPQPQIQPCGNSTPGA</sequence>
<proteinExistence type="predicted"/>
<dbReference type="AlphaFoldDB" id="A0AAV7PI73"/>
<comment type="caution">
    <text evidence="2">The sequence shown here is derived from an EMBL/GenBank/DDBJ whole genome shotgun (WGS) entry which is preliminary data.</text>
</comment>
<protein>
    <submittedName>
        <fullName evidence="2">Uncharacterized protein</fullName>
    </submittedName>
</protein>
<organism evidence="2 3">
    <name type="scientific">Pleurodeles waltl</name>
    <name type="common">Iberian ribbed newt</name>
    <dbReference type="NCBI Taxonomy" id="8319"/>
    <lineage>
        <taxon>Eukaryota</taxon>
        <taxon>Metazoa</taxon>
        <taxon>Chordata</taxon>
        <taxon>Craniata</taxon>
        <taxon>Vertebrata</taxon>
        <taxon>Euteleostomi</taxon>
        <taxon>Amphibia</taxon>
        <taxon>Batrachia</taxon>
        <taxon>Caudata</taxon>
        <taxon>Salamandroidea</taxon>
        <taxon>Salamandridae</taxon>
        <taxon>Pleurodelinae</taxon>
        <taxon>Pleurodeles</taxon>
    </lineage>
</organism>